<evidence type="ECO:0000256" key="1">
    <source>
        <dbReference type="ARBA" id="ARBA00004167"/>
    </source>
</evidence>
<dbReference type="EMBL" id="OW240914">
    <property type="protein sequence ID" value="CAH2273653.1"/>
    <property type="molecule type" value="Genomic_DNA"/>
</dbReference>
<feature type="signal peptide" evidence="9">
    <location>
        <begin position="1"/>
        <end position="23"/>
    </location>
</feature>
<feature type="transmembrane region" description="Helical" evidence="8">
    <location>
        <begin position="446"/>
        <end position="470"/>
    </location>
</feature>
<dbReference type="InterPro" id="IPR036116">
    <property type="entry name" value="FN3_sf"/>
</dbReference>
<evidence type="ECO:0000313" key="11">
    <source>
        <dbReference type="EMBL" id="CAH2273653.1"/>
    </source>
</evidence>
<gene>
    <name evidence="11" type="ORF">PECUL_23A035286</name>
</gene>
<proteinExistence type="predicted"/>
<dbReference type="Proteomes" id="UP001295444">
    <property type="component" value="Chromosome 03"/>
</dbReference>
<dbReference type="Gene3D" id="2.60.40.10">
    <property type="entry name" value="Immunoglobulins"/>
    <property type="match status" value="4"/>
</dbReference>
<keyword evidence="4 8" id="KW-1133">Transmembrane helix</keyword>
<keyword evidence="5 8" id="KW-0472">Membrane</keyword>
<dbReference type="PANTHER" id="PTHR23037:SF22">
    <property type="entry name" value="CYTOKINE RECEPTOR COMMON SUBUNIT BETA"/>
    <property type="match status" value="1"/>
</dbReference>
<evidence type="ECO:0000259" key="10">
    <source>
        <dbReference type="Pfam" id="PF21460"/>
    </source>
</evidence>
<keyword evidence="2 8" id="KW-0812">Transmembrane</keyword>
<keyword evidence="12" id="KW-1185">Reference proteome</keyword>
<evidence type="ECO:0000256" key="3">
    <source>
        <dbReference type="ARBA" id="ARBA00022729"/>
    </source>
</evidence>
<evidence type="ECO:0000256" key="5">
    <source>
        <dbReference type="ARBA" id="ARBA00023136"/>
    </source>
</evidence>
<evidence type="ECO:0000256" key="2">
    <source>
        <dbReference type="ARBA" id="ARBA00022692"/>
    </source>
</evidence>
<accession>A0AAD1RKZ4</accession>
<dbReference type="Pfam" id="PF21460">
    <property type="entry name" value="IL3Rb_N"/>
    <property type="match status" value="1"/>
</dbReference>
<sequence length="626" mass="71677">MNAFCSTTTLCYIVFHLLYAVKGTVLINSLECYTDFKSEESCTWTVSRRSMKFVKMSLCYGDDEKKCNICQDPEVKEDSSPFSITLTCKQNLKKIFTLNTKLIHSFLSDQNLDIQLNLSGKDALQEEQHKPELYSTDETHFLHLSDIKYLFQTHQSAEILQCEVQYRRELETWENSLIGECKDSWASISIDHVSGDRYFARMRLKTSISQESWGNWSSEILLESKKPGDEAKPQNLHCFLHPTNTLICSWAVRVEVLDSVTFKMVYTHDESLIQEECHPKCVEMPHNLPYLSCSCNITSASPLSVVSVQPKQEFKSFNACARILLPPTNMSVEEVNNGKAYNIRWNKKTQGDGHRFKLHFQLCYWSDYQQLDKNGESNCSTNSKYIEPNYPSALVLSLGTDLEPRRTYYAKIRMRVMHNQEKENECYVGPWGEWSSVQTWKTKSVIPIWLILAIIIPCCVVLIICGAFGIRYLARFKKKWEDQIPNPNKSFLIVNFHHKMERSAYIFPKHHLYEEMFNSCNAIHDSSPIVLNNAADCKQDDEKPGTTHGQCHENKIYCLTPEILENTKDEISLVEGSGYQAFSDLVNDANDTDLGNASVALYSFDGPYLLCPSNPGDGSSSAQHIH</sequence>
<evidence type="ECO:0000256" key="6">
    <source>
        <dbReference type="ARBA" id="ARBA00023157"/>
    </source>
</evidence>
<dbReference type="PANTHER" id="PTHR23037">
    <property type="entry name" value="CYTOKINE RECEPTOR"/>
    <property type="match status" value="1"/>
</dbReference>
<evidence type="ECO:0000313" key="12">
    <source>
        <dbReference type="Proteomes" id="UP001295444"/>
    </source>
</evidence>
<feature type="domain" description="Cytokine receptor common subunit beta N-terminal" evidence="10">
    <location>
        <begin position="27"/>
        <end position="106"/>
    </location>
</feature>
<dbReference type="SUPFAM" id="SSF49265">
    <property type="entry name" value="Fibronectin type III"/>
    <property type="match status" value="3"/>
</dbReference>
<protein>
    <submittedName>
        <fullName evidence="11">Cytokine receptor common subunit beta isoform X1</fullName>
    </submittedName>
</protein>
<dbReference type="GO" id="GO:0009897">
    <property type="term" value="C:external side of plasma membrane"/>
    <property type="evidence" value="ECO:0007669"/>
    <property type="project" value="TreeGrafter"/>
</dbReference>
<name>A0AAD1RKZ4_PELCU</name>
<dbReference type="GO" id="GO:0016064">
    <property type="term" value="P:immunoglobulin mediated immune response"/>
    <property type="evidence" value="ECO:0007669"/>
    <property type="project" value="TreeGrafter"/>
</dbReference>
<keyword evidence="7 11" id="KW-0675">Receptor</keyword>
<feature type="chain" id="PRO_5042099138" evidence="9">
    <location>
        <begin position="24"/>
        <end position="626"/>
    </location>
</feature>
<dbReference type="InterPro" id="IPR013783">
    <property type="entry name" value="Ig-like_fold"/>
</dbReference>
<evidence type="ECO:0000256" key="9">
    <source>
        <dbReference type="SAM" id="SignalP"/>
    </source>
</evidence>
<dbReference type="AlphaFoldDB" id="A0AAD1RKZ4"/>
<organism evidence="11 12">
    <name type="scientific">Pelobates cultripes</name>
    <name type="common">Western spadefoot toad</name>
    <dbReference type="NCBI Taxonomy" id="61616"/>
    <lineage>
        <taxon>Eukaryota</taxon>
        <taxon>Metazoa</taxon>
        <taxon>Chordata</taxon>
        <taxon>Craniata</taxon>
        <taxon>Vertebrata</taxon>
        <taxon>Euteleostomi</taxon>
        <taxon>Amphibia</taxon>
        <taxon>Batrachia</taxon>
        <taxon>Anura</taxon>
        <taxon>Pelobatoidea</taxon>
        <taxon>Pelobatidae</taxon>
        <taxon>Pelobates</taxon>
    </lineage>
</organism>
<evidence type="ECO:0000256" key="8">
    <source>
        <dbReference type="SAM" id="Phobius"/>
    </source>
</evidence>
<keyword evidence="3 9" id="KW-0732">Signal</keyword>
<keyword evidence="6" id="KW-1015">Disulfide bond</keyword>
<dbReference type="GO" id="GO:0004896">
    <property type="term" value="F:cytokine receptor activity"/>
    <property type="evidence" value="ECO:0007669"/>
    <property type="project" value="TreeGrafter"/>
</dbReference>
<reference evidence="11" key="1">
    <citation type="submission" date="2022-03" db="EMBL/GenBank/DDBJ databases">
        <authorList>
            <person name="Alioto T."/>
            <person name="Alioto T."/>
            <person name="Gomez Garrido J."/>
        </authorList>
    </citation>
    <scope>NUCLEOTIDE SEQUENCE</scope>
</reference>
<evidence type="ECO:0000256" key="7">
    <source>
        <dbReference type="ARBA" id="ARBA00023170"/>
    </source>
</evidence>
<comment type="subcellular location">
    <subcellularLocation>
        <location evidence="1">Membrane</location>
        <topology evidence="1">Single-pass membrane protein</topology>
    </subcellularLocation>
</comment>
<evidence type="ECO:0000256" key="4">
    <source>
        <dbReference type="ARBA" id="ARBA00022989"/>
    </source>
</evidence>
<dbReference type="InterPro" id="IPR048668">
    <property type="entry name" value="IL3RB_N"/>
</dbReference>